<proteinExistence type="predicted"/>
<evidence type="ECO:0000256" key="1">
    <source>
        <dbReference type="ARBA" id="ARBA00022679"/>
    </source>
</evidence>
<dbReference type="EMBL" id="CP025299">
    <property type="protein sequence ID" value="AUG29893.1"/>
    <property type="molecule type" value="Genomic_DNA"/>
</dbReference>
<dbReference type="PROSITE" id="PS51186">
    <property type="entry name" value="GNAT"/>
    <property type="match status" value="1"/>
</dbReference>
<dbReference type="AlphaFoldDB" id="A0A2K9DZ08"/>
<evidence type="ECO:0000256" key="2">
    <source>
        <dbReference type="ARBA" id="ARBA00023315"/>
    </source>
</evidence>
<dbReference type="InterPro" id="IPR050832">
    <property type="entry name" value="Bact_Acetyltransf"/>
</dbReference>
<dbReference type="Pfam" id="PF00583">
    <property type="entry name" value="Acetyltransf_1"/>
    <property type="match status" value="1"/>
</dbReference>
<dbReference type="SUPFAM" id="SSF55729">
    <property type="entry name" value="Acyl-CoA N-acyltransferases (Nat)"/>
    <property type="match status" value="1"/>
</dbReference>
<reference evidence="4 5" key="1">
    <citation type="submission" date="2017-12" db="EMBL/GenBank/DDBJ databases">
        <title>Isolation and characterization of estrogens degradatiion strain Microbacterium hominis SJTG1.</title>
        <authorList>
            <person name="Xiong W."/>
            <person name="Yin C."/>
            <person name="Zheng D."/>
            <person name="Liang R."/>
        </authorList>
    </citation>
    <scope>NUCLEOTIDE SEQUENCE [LARGE SCALE GENOMIC DNA]</scope>
    <source>
        <strain evidence="4 5">SJTG1</strain>
    </source>
</reference>
<evidence type="ECO:0000313" key="4">
    <source>
        <dbReference type="EMBL" id="AUG29893.1"/>
    </source>
</evidence>
<dbReference type="CDD" id="cd04301">
    <property type="entry name" value="NAT_SF"/>
    <property type="match status" value="1"/>
</dbReference>
<dbReference type="PANTHER" id="PTHR43877:SF1">
    <property type="entry name" value="ACETYLTRANSFERASE"/>
    <property type="match status" value="1"/>
</dbReference>
<evidence type="ECO:0000259" key="3">
    <source>
        <dbReference type="PROSITE" id="PS51186"/>
    </source>
</evidence>
<evidence type="ECO:0000313" key="5">
    <source>
        <dbReference type="Proteomes" id="UP000233276"/>
    </source>
</evidence>
<keyword evidence="2" id="KW-0012">Acyltransferase</keyword>
<accession>A0A2K9DZ08</accession>
<dbReference type="GO" id="GO:0016747">
    <property type="term" value="F:acyltransferase activity, transferring groups other than amino-acyl groups"/>
    <property type="evidence" value="ECO:0007669"/>
    <property type="project" value="InterPro"/>
</dbReference>
<dbReference type="PANTHER" id="PTHR43877">
    <property type="entry name" value="AMINOALKYLPHOSPHONATE N-ACETYLTRANSFERASE-RELATED-RELATED"/>
    <property type="match status" value="1"/>
</dbReference>
<dbReference type="RefSeq" id="WP_101306394.1">
    <property type="nucleotide sequence ID" value="NZ_CP025299.1"/>
</dbReference>
<name>A0A2K9DZ08_9MICO</name>
<gene>
    <name evidence="4" type="ORF">CXR34_10855</name>
</gene>
<dbReference type="InterPro" id="IPR016181">
    <property type="entry name" value="Acyl_CoA_acyltransferase"/>
</dbReference>
<dbReference type="Proteomes" id="UP000233276">
    <property type="component" value="Chromosome"/>
</dbReference>
<dbReference type="KEGG" id="mhos:CXR34_10855"/>
<dbReference type="Gene3D" id="3.40.630.30">
    <property type="match status" value="1"/>
</dbReference>
<keyword evidence="1 4" id="KW-0808">Transferase</keyword>
<organism evidence="4 5">
    <name type="scientific">Microbacterium hominis</name>
    <dbReference type="NCBI Taxonomy" id="162426"/>
    <lineage>
        <taxon>Bacteria</taxon>
        <taxon>Bacillati</taxon>
        <taxon>Actinomycetota</taxon>
        <taxon>Actinomycetes</taxon>
        <taxon>Micrococcales</taxon>
        <taxon>Microbacteriaceae</taxon>
        <taxon>Microbacterium</taxon>
    </lineage>
</organism>
<protein>
    <submittedName>
        <fullName evidence="4">GNAT family N-acetyltransferase</fullName>
    </submittedName>
</protein>
<dbReference type="InterPro" id="IPR000182">
    <property type="entry name" value="GNAT_dom"/>
</dbReference>
<feature type="domain" description="N-acetyltransferase" evidence="3">
    <location>
        <begin position="5"/>
        <end position="178"/>
    </location>
</feature>
<sequence length="178" mass="19443">MTDEPDVRRVRMPEWRQVRDLRIEAVGDPAASIAFLTTTEQERARDESFWRERAAGAAIGADAAQFIADDGGRWVGTVTVLLREPGASDHLDRAVTASRADLVGVYVAPSHRGTGLLGRLVDAAHDWARDRGAEALTLDVHVDNARAQAAYRRLGFVPTGETFSSAIGAEIVMRRPRP</sequence>